<name>A0ABT8F1Q2_9BACT</name>
<dbReference type="Proteomes" id="UP001168552">
    <property type="component" value="Unassembled WGS sequence"/>
</dbReference>
<proteinExistence type="predicted"/>
<protein>
    <submittedName>
        <fullName evidence="1">Uncharacterized protein</fullName>
    </submittedName>
</protein>
<evidence type="ECO:0000313" key="2">
    <source>
        <dbReference type="Proteomes" id="UP001168552"/>
    </source>
</evidence>
<gene>
    <name evidence="1" type="ORF">QWY31_00505</name>
</gene>
<dbReference type="EMBL" id="JAUHJS010000001">
    <property type="protein sequence ID" value="MDN4163956.1"/>
    <property type="molecule type" value="Genomic_DNA"/>
</dbReference>
<dbReference type="RefSeq" id="WP_320002485.1">
    <property type="nucleotide sequence ID" value="NZ_JAUHJS010000001.1"/>
</dbReference>
<organism evidence="1 2">
    <name type="scientific">Shiella aurantiaca</name>
    <dbReference type="NCBI Taxonomy" id="3058365"/>
    <lineage>
        <taxon>Bacteria</taxon>
        <taxon>Pseudomonadati</taxon>
        <taxon>Bacteroidota</taxon>
        <taxon>Cytophagia</taxon>
        <taxon>Cytophagales</taxon>
        <taxon>Shiellaceae</taxon>
        <taxon>Shiella</taxon>
    </lineage>
</organism>
<sequence>MNYDKEFIYDLVWNTYGQKPKIIQPIFMAGDYQDIKKKMDESNSVFLGDLTTYMRFSHLSSTNVVQTAPPGNVVQKSVSIYTNQQLVHYFTNQLYNLTTAFLYTPCDLKNLLFDDLIVEDSDPDSLYTFHFLGYQCNL</sequence>
<reference evidence="1" key="1">
    <citation type="submission" date="2023-06" db="EMBL/GenBank/DDBJ databases">
        <title>Cytophagales bacterium Strain LB-30, isolated from soil.</title>
        <authorList>
            <person name="Liu B."/>
        </authorList>
    </citation>
    <scope>NUCLEOTIDE SEQUENCE</scope>
    <source>
        <strain evidence="1">LB-30</strain>
    </source>
</reference>
<comment type="caution">
    <text evidence="1">The sequence shown here is derived from an EMBL/GenBank/DDBJ whole genome shotgun (WGS) entry which is preliminary data.</text>
</comment>
<keyword evidence="2" id="KW-1185">Reference proteome</keyword>
<evidence type="ECO:0000313" key="1">
    <source>
        <dbReference type="EMBL" id="MDN4163956.1"/>
    </source>
</evidence>
<accession>A0ABT8F1Q2</accession>